<gene>
    <name evidence="2" type="ORF">L0Y14_14150</name>
</gene>
<sequence>MQWQMLTLVGEDRAGIVAQVTDALFKGGCSLGEASMLRLGGNFSVMLMVRGDQQSVQGLIAPVAEALGLRFHLDPIHGGLHQHRVPNYQVRVVGADRAGIVAQVTGALADAGFNILELESDVAGSEADPVYIMTIQGFAETTLEQLQAALARLGDEAIEVNISPIETLIG</sequence>
<dbReference type="PROSITE" id="PS51671">
    <property type="entry name" value="ACT"/>
    <property type="match status" value="1"/>
</dbReference>
<evidence type="ECO:0000313" key="2">
    <source>
        <dbReference type="EMBL" id="USF87260.1"/>
    </source>
</evidence>
<dbReference type="InterPro" id="IPR050990">
    <property type="entry name" value="UPF0237/GcvR_regulator"/>
</dbReference>
<evidence type="ECO:0000259" key="1">
    <source>
        <dbReference type="PROSITE" id="PS51671"/>
    </source>
</evidence>
<proteinExistence type="predicted"/>
<evidence type="ECO:0000313" key="3">
    <source>
        <dbReference type="Proteomes" id="UP001056649"/>
    </source>
</evidence>
<dbReference type="SUPFAM" id="SSF55021">
    <property type="entry name" value="ACT-like"/>
    <property type="match status" value="2"/>
</dbReference>
<dbReference type="PANTHER" id="PTHR34875">
    <property type="entry name" value="UPF0237 PROTEIN MJ1558"/>
    <property type="match status" value="1"/>
</dbReference>
<dbReference type="Gene3D" id="3.30.70.260">
    <property type="match status" value="2"/>
</dbReference>
<name>A0A9J6ZWR1_9GAMM</name>
<dbReference type="InterPro" id="IPR002912">
    <property type="entry name" value="ACT_dom"/>
</dbReference>
<reference evidence="2" key="1">
    <citation type="journal article" date="2022" name="Mol. Ecol. Resour.">
        <title>The complete and closed genome of the facultative generalist Candidatus Endoriftia persephone from deep-sea hydrothermal vents.</title>
        <authorList>
            <person name="de Oliveira A.L."/>
            <person name="Srivastava A."/>
            <person name="Espada-Hinojosa S."/>
            <person name="Bright M."/>
        </authorList>
    </citation>
    <scope>NUCLEOTIDE SEQUENCE</scope>
    <source>
        <strain evidence="2">Tica-EPR-9o50.N</strain>
    </source>
</reference>
<dbReference type="Proteomes" id="UP001056649">
    <property type="component" value="Chromosome"/>
</dbReference>
<dbReference type="PANTHER" id="PTHR34875:SF6">
    <property type="entry name" value="UPF0237 PROTEIN MJ1558"/>
    <property type="match status" value="1"/>
</dbReference>
<dbReference type="RefSeq" id="WP_005960794.1">
    <property type="nucleotide sequence ID" value="NZ_CP090569.1"/>
</dbReference>
<feature type="domain" description="ACT" evidence="1">
    <location>
        <begin position="89"/>
        <end position="165"/>
    </location>
</feature>
<dbReference type="AlphaFoldDB" id="A0A9J6ZWR1"/>
<dbReference type="Pfam" id="PF01842">
    <property type="entry name" value="ACT"/>
    <property type="match status" value="1"/>
</dbReference>
<keyword evidence="3" id="KW-1185">Reference proteome</keyword>
<organism evidence="2 3">
    <name type="scientific">Candidatus Endoriftia persephonae</name>
    <dbReference type="NCBI Taxonomy" id="393765"/>
    <lineage>
        <taxon>Bacteria</taxon>
        <taxon>Pseudomonadati</taxon>
        <taxon>Pseudomonadota</taxon>
        <taxon>Gammaproteobacteria</taxon>
        <taxon>Chromatiales</taxon>
        <taxon>Sedimenticolaceae</taxon>
        <taxon>Candidatus Endoriftia</taxon>
    </lineage>
</organism>
<dbReference type="Pfam" id="PF13740">
    <property type="entry name" value="ACT_6"/>
    <property type="match status" value="1"/>
</dbReference>
<dbReference type="KEGG" id="eps:L0Y14_14150"/>
<accession>A0A9J6ZWR1</accession>
<protein>
    <submittedName>
        <fullName evidence="2">ACT domain-containing protein</fullName>
    </submittedName>
</protein>
<dbReference type="EMBL" id="CP090569">
    <property type="protein sequence ID" value="USF87260.1"/>
    <property type="molecule type" value="Genomic_DNA"/>
</dbReference>
<dbReference type="InterPro" id="IPR045865">
    <property type="entry name" value="ACT-like_dom_sf"/>
</dbReference>